<dbReference type="PANTHER" id="PTHR34148:SF1">
    <property type="entry name" value="ADENOSYLCOBINAMIDE-GDP RIBAZOLETRANSFERASE"/>
    <property type="match status" value="1"/>
</dbReference>
<evidence type="ECO:0000256" key="13">
    <source>
        <dbReference type="ARBA" id="ARBA00023136"/>
    </source>
</evidence>
<comment type="catalytic activity">
    <reaction evidence="18 19">
        <text>alpha-ribazole 5'-phosphate + adenosylcob(III)inamide-GDP = adenosylcob(III)alamin 5'-phosphate + GMP + H(+)</text>
        <dbReference type="Rhea" id="RHEA:23560"/>
        <dbReference type="ChEBI" id="CHEBI:15378"/>
        <dbReference type="ChEBI" id="CHEBI:57918"/>
        <dbReference type="ChEBI" id="CHEBI:58115"/>
        <dbReference type="ChEBI" id="CHEBI:60487"/>
        <dbReference type="ChEBI" id="CHEBI:60493"/>
        <dbReference type="EC" id="2.7.8.26"/>
    </reaction>
</comment>
<feature type="transmembrane region" description="Helical" evidence="19">
    <location>
        <begin position="89"/>
        <end position="107"/>
    </location>
</feature>
<evidence type="ECO:0000256" key="5">
    <source>
        <dbReference type="ARBA" id="ARBA00013200"/>
    </source>
</evidence>
<evidence type="ECO:0000256" key="19">
    <source>
        <dbReference type="HAMAP-Rule" id="MF_00719"/>
    </source>
</evidence>
<organism evidence="21 22">
    <name type="scientific">Devosia nitrariae</name>
    <dbReference type="NCBI Taxonomy" id="2071872"/>
    <lineage>
        <taxon>Bacteria</taxon>
        <taxon>Pseudomonadati</taxon>
        <taxon>Pseudomonadota</taxon>
        <taxon>Alphaproteobacteria</taxon>
        <taxon>Hyphomicrobiales</taxon>
        <taxon>Devosiaceae</taxon>
        <taxon>Devosia</taxon>
    </lineage>
</organism>
<evidence type="ECO:0000256" key="4">
    <source>
        <dbReference type="ARBA" id="ARBA00010561"/>
    </source>
</evidence>
<feature type="transmembrane region" description="Helical" evidence="19">
    <location>
        <begin position="136"/>
        <end position="158"/>
    </location>
</feature>
<evidence type="ECO:0000256" key="3">
    <source>
        <dbReference type="ARBA" id="ARBA00004663"/>
    </source>
</evidence>
<comment type="similarity">
    <text evidence="4 19">Belongs to the CobS family.</text>
</comment>
<feature type="transmembrane region" description="Helical" evidence="19">
    <location>
        <begin position="61"/>
        <end position="83"/>
    </location>
</feature>
<evidence type="ECO:0000256" key="7">
    <source>
        <dbReference type="ARBA" id="ARBA00022475"/>
    </source>
</evidence>
<reference evidence="22" key="1">
    <citation type="journal article" date="2019" name="Int. J. Syst. Evol. Microbiol.">
        <title>The Global Catalogue of Microorganisms (GCM) 10K type strain sequencing project: providing services to taxonomists for standard genome sequencing and annotation.</title>
        <authorList>
            <consortium name="The Broad Institute Genomics Platform"/>
            <consortium name="The Broad Institute Genome Sequencing Center for Infectious Disease"/>
            <person name="Wu L."/>
            <person name="Ma J."/>
        </authorList>
    </citation>
    <scope>NUCLEOTIDE SEQUENCE [LARGE SCALE GENOMIC DNA]</scope>
    <source>
        <strain evidence="22">NBRC 112416</strain>
    </source>
</reference>
<keyword evidence="13 19" id="KW-0472">Membrane</keyword>
<feature type="transmembrane region" description="Helical" evidence="19">
    <location>
        <begin position="261"/>
        <end position="280"/>
    </location>
</feature>
<evidence type="ECO:0000313" key="22">
    <source>
        <dbReference type="Proteomes" id="UP001156691"/>
    </source>
</evidence>
<evidence type="ECO:0000256" key="17">
    <source>
        <dbReference type="ARBA" id="ARBA00048623"/>
    </source>
</evidence>
<evidence type="ECO:0000256" key="9">
    <source>
        <dbReference type="ARBA" id="ARBA00022679"/>
    </source>
</evidence>
<evidence type="ECO:0000256" key="2">
    <source>
        <dbReference type="ARBA" id="ARBA00004651"/>
    </source>
</evidence>
<evidence type="ECO:0000256" key="15">
    <source>
        <dbReference type="ARBA" id="ARBA00032605"/>
    </source>
</evidence>
<keyword evidence="8 19" id="KW-0169">Cobalamin biosynthesis</keyword>
<evidence type="ECO:0000256" key="20">
    <source>
        <dbReference type="SAM" id="MobiDB-lite"/>
    </source>
</evidence>
<protein>
    <recommendedName>
        <fullName evidence="6 19">Adenosylcobinamide-GDP ribazoletransferase</fullName>
        <ecNumber evidence="5 19">2.7.8.26</ecNumber>
    </recommendedName>
    <alternativeName>
        <fullName evidence="16 19">Cobalamin synthase</fullName>
    </alternativeName>
    <alternativeName>
        <fullName evidence="15 19">Cobalamin-5'-phosphate synthase</fullName>
    </alternativeName>
</protein>
<evidence type="ECO:0000256" key="16">
    <source>
        <dbReference type="ARBA" id="ARBA00032853"/>
    </source>
</evidence>
<dbReference type="InterPro" id="IPR003805">
    <property type="entry name" value="CobS"/>
</dbReference>
<dbReference type="Proteomes" id="UP001156691">
    <property type="component" value="Unassembled WGS sequence"/>
</dbReference>
<comment type="pathway">
    <text evidence="3 19">Cofactor biosynthesis; adenosylcobalamin biosynthesis; adenosylcobalamin from cob(II)yrinate a,c-diamide: step 7/7.</text>
</comment>
<comment type="caution">
    <text evidence="21">The sequence shown here is derived from an EMBL/GenBank/DDBJ whole genome shotgun (WGS) entry which is preliminary data.</text>
</comment>
<feature type="transmembrane region" description="Helical" evidence="19">
    <location>
        <begin position="170"/>
        <end position="191"/>
    </location>
</feature>
<keyword evidence="9 19" id="KW-0808">Transferase</keyword>
<evidence type="ECO:0000256" key="10">
    <source>
        <dbReference type="ARBA" id="ARBA00022692"/>
    </source>
</evidence>
<name>A0ABQ5W572_9HYPH</name>
<keyword evidence="12 19" id="KW-1133">Transmembrane helix</keyword>
<proteinExistence type="inferred from homology"/>
<comment type="cofactor">
    <cofactor evidence="1 19">
        <name>Mg(2+)</name>
        <dbReference type="ChEBI" id="CHEBI:18420"/>
    </cofactor>
</comment>
<dbReference type="EMBL" id="BSNS01000011">
    <property type="protein sequence ID" value="GLQ55122.1"/>
    <property type="molecule type" value="Genomic_DNA"/>
</dbReference>
<evidence type="ECO:0000256" key="18">
    <source>
        <dbReference type="ARBA" id="ARBA00049504"/>
    </source>
</evidence>
<sequence length="281" mass="28729">MQLSEQTEPRLEPADGETDRPRAPESTGGLFADMIMALRFFSRLPTGDSPHEVPVLDRMALALPFASLVIGIGPALLLVFGLLLGLPAYFAAVLAVAAMVLATGAMAEDAIADSMDGLFGGGTRERRLEIMKDSRHGTYGVAALCLFILLRVTALGAIGGGNPLAAGGLWLAAGVLGRSAALWLPVMLPAARQTGAGATAGEVGWRSFSVGALFAAILAVVLAGPFAGYLGVLAALALLVAAVVGWTVICRRLVGGQTGDLTGGLTALCEIAALTAFLLFT</sequence>
<keyword evidence="11 19" id="KW-0460">Magnesium</keyword>
<comment type="function">
    <text evidence="14 19">Joins adenosylcobinamide-GDP and alpha-ribazole to generate adenosylcobalamin (Ado-cobalamin). Also synthesizes adenosylcobalamin 5'-phosphate from adenosylcobinamide-GDP and alpha-ribazole 5'-phosphate.</text>
</comment>
<dbReference type="PANTHER" id="PTHR34148">
    <property type="entry name" value="ADENOSYLCOBINAMIDE-GDP RIBAZOLETRANSFERASE"/>
    <property type="match status" value="1"/>
</dbReference>
<dbReference type="HAMAP" id="MF_00719">
    <property type="entry name" value="CobS"/>
    <property type="match status" value="1"/>
</dbReference>
<feature type="transmembrane region" description="Helical" evidence="19">
    <location>
        <begin position="229"/>
        <end position="249"/>
    </location>
</feature>
<comment type="subcellular location">
    <subcellularLocation>
        <location evidence="2 19">Cell membrane</location>
        <topology evidence="2 19">Multi-pass membrane protein</topology>
    </subcellularLocation>
</comment>
<gene>
    <name evidence="21" type="primary">cobV</name>
    <name evidence="19" type="synonym">cobS</name>
    <name evidence="21" type="ORF">GCM10010862_23810</name>
</gene>
<keyword evidence="22" id="KW-1185">Reference proteome</keyword>
<dbReference type="EC" id="2.7.8.26" evidence="5 19"/>
<comment type="catalytic activity">
    <reaction evidence="17 19">
        <text>alpha-ribazole + adenosylcob(III)inamide-GDP = adenosylcob(III)alamin + GMP + H(+)</text>
        <dbReference type="Rhea" id="RHEA:16049"/>
        <dbReference type="ChEBI" id="CHEBI:10329"/>
        <dbReference type="ChEBI" id="CHEBI:15378"/>
        <dbReference type="ChEBI" id="CHEBI:18408"/>
        <dbReference type="ChEBI" id="CHEBI:58115"/>
        <dbReference type="ChEBI" id="CHEBI:60487"/>
        <dbReference type="EC" id="2.7.8.26"/>
    </reaction>
</comment>
<evidence type="ECO:0000256" key="11">
    <source>
        <dbReference type="ARBA" id="ARBA00022842"/>
    </source>
</evidence>
<evidence type="ECO:0000256" key="1">
    <source>
        <dbReference type="ARBA" id="ARBA00001946"/>
    </source>
</evidence>
<feature type="transmembrane region" description="Helical" evidence="19">
    <location>
        <begin position="203"/>
        <end position="223"/>
    </location>
</feature>
<keyword evidence="10 19" id="KW-0812">Transmembrane</keyword>
<evidence type="ECO:0000256" key="6">
    <source>
        <dbReference type="ARBA" id="ARBA00015850"/>
    </source>
</evidence>
<keyword evidence="7 19" id="KW-1003">Cell membrane</keyword>
<evidence type="ECO:0000313" key="21">
    <source>
        <dbReference type="EMBL" id="GLQ55122.1"/>
    </source>
</evidence>
<feature type="compositionally biased region" description="Basic and acidic residues" evidence="20">
    <location>
        <begin position="7"/>
        <end position="23"/>
    </location>
</feature>
<evidence type="ECO:0000256" key="12">
    <source>
        <dbReference type="ARBA" id="ARBA00022989"/>
    </source>
</evidence>
<feature type="region of interest" description="Disordered" evidence="20">
    <location>
        <begin position="1"/>
        <end position="25"/>
    </location>
</feature>
<evidence type="ECO:0000256" key="8">
    <source>
        <dbReference type="ARBA" id="ARBA00022573"/>
    </source>
</evidence>
<accession>A0ABQ5W572</accession>
<dbReference type="Pfam" id="PF02654">
    <property type="entry name" value="CobS"/>
    <property type="match status" value="1"/>
</dbReference>
<evidence type="ECO:0000256" key="14">
    <source>
        <dbReference type="ARBA" id="ARBA00025228"/>
    </source>
</evidence>